<dbReference type="SUPFAM" id="SSF109998">
    <property type="entry name" value="Triger factor/SurA peptide-binding domain-like"/>
    <property type="match status" value="1"/>
</dbReference>
<dbReference type="AlphaFoldDB" id="A0A2K8UAK7"/>
<dbReference type="SUPFAM" id="SSF54534">
    <property type="entry name" value="FKBP-like"/>
    <property type="match status" value="1"/>
</dbReference>
<name>A0A2K8UAK7_9GAMM</name>
<dbReference type="PANTHER" id="PTHR47529:SF1">
    <property type="entry name" value="PERIPLASMIC CHAPERONE PPID"/>
    <property type="match status" value="1"/>
</dbReference>
<evidence type="ECO:0000256" key="8">
    <source>
        <dbReference type="ARBA" id="ARBA00038408"/>
    </source>
</evidence>
<dbReference type="RefSeq" id="WP_100920326.1">
    <property type="nucleotide sequence ID" value="NZ_CP020370.1"/>
</dbReference>
<feature type="domain" description="PpiC" evidence="13">
    <location>
        <begin position="265"/>
        <end position="367"/>
    </location>
</feature>
<comment type="similarity">
    <text evidence="8">Belongs to the PpiD chaperone family.</text>
</comment>
<evidence type="ECO:0000256" key="3">
    <source>
        <dbReference type="ARBA" id="ARBA00022519"/>
    </source>
</evidence>
<keyword evidence="4 12" id="KW-0812">Transmembrane</keyword>
<dbReference type="PROSITE" id="PS01096">
    <property type="entry name" value="PPIC_PPIASE_1"/>
    <property type="match status" value="1"/>
</dbReference>
<evidence type="ECO:0000256" key="5">
    <source>
        <dbReference type="ARBA" id="ARBA00022989"/>
    </source>
</evidence>
<evidence type="ECO:0000259" key="13">
    <source>
        <dbReference type="PROSITE" id="PS50198"/>
    </source>
</evidence>
<accession>A0A2K8UAK7</accession>
<keyword evidence="3" id="KW-0997">Cell inner membrane</keyword>
<dbReference type="InterPro" id="IPR046357">
    <property type="entry name" value="PPIase_dom_sf"/>
</dbReference>
<dbReference type="PROSITE" id="PS50198">
    <property type="entry name" value="PPIC_PPIASE_2"/>
    <property type="match status" value="1"/>
</dbReference>
<keyword evidence="11 14" id="KW-0413">Isomerase</keyword>
<evidence type="ECO:0000256" key="10">
    <source>
        <dbReference type="ARBA" id="ARBA00042775"/>
    </source>
</evidence>
<dbReference type="InterPro" id="IPR052029">
    <property type="entry name" value="PpiD_chaperone"/>
</dbReference>
<evidence type="ECO:0000256" key="9">
    <source>
        <dbReference type="ARBA" id="ARBA00040743"/>
    </source>
</evidence>
<gene>
    <name evidence="14" type="ORF">THSYN_17745</name>
</gene>
<dbReference type="Proteomes" id="UP000232638">
    <property type="component" value="Chromosome"/>
</dbReference>
<proteinExistence type="inferred from homology"/>
<keyword evidence="5 12" id="KW-1133">Transmembrane helix</keyword>
<keyword evidence="7" id="KW-0143">Chaperone</keyword>
<keyword evidence="11" id="KW-0697">Rotamase</keyword>
<dbReference type="GO" id="GO:0003755">
    <property type="term" value="F:peptidyl-prolyl cis-trans isomerase activity"/>
    <property type="evidence" value="ECO:0007669"/>
    <property type="project" value="UniProtKB-KW"/>
</dbReference>
<evidence type="ECO:0000256" key="1">
    <source>
        <dbReference type="ARBA" id="ARBA00004382"/>
    </source>
</evidence>
<reference evidence="14 15" key="1">
    <citation type="submission" date="2017-03" db="EMBL/GenBank/DDBJ databases">
        <title>Complete genome sequence of Candidatus 'Thiodictyon syntrophicum' sp. nov. strain Cad16T, a photolithoautotroph purple sulfur bacterium isolated from an alpine meromictic lake.</title>
        <authorList>
            <person name="Luedin S.M."/>
            <person name="Pothier J.F."/>
            <person name="Danza F."/>
            <person name="Storelli N."/>
            <person name="Wittwer M."/>
            <person name="Tonolla M."/>
        </authorList>
    </citation>
    <scope>NUCLEOTIDE SEQUENCE [LARGE SCALE GENOMIC DNA]</scope>
    <source>
        <strain evidence="14 15">Cad16T</strain>
    </source>
</reference>
<dbReference type="OrthoDB" id="9812372at2"/>
<dbReference type="InterPro" id="IPR023058">
    <property type="entry name" value="PPIase_PpiC_CS"/>
</dbReference>
<keyword evidence="15" id="KW-1185">Reference proteome</keyword>
<dbReference type="KEGG" id="tsy:THSYN_17745"/>
<dbReference type="InterPro" id="IPR027304">
    <property type="entry name" value="Trigger_fact/SurA_dom_sf"/>
</dbReference>
<dbReference type="Pfam" id="PF00639">
    <property type="entry name" value="Rotamase"/>
    <property type="match status" value="1"/>
</dbReference>
<evidence type="ECO:0000256" key="4">
    <source>
        <dbReference type="ARBA" id="ARBA00022692"/>
    </source>
</evidence>
<evidence type="ECO:0000256" key="2">
    <source>
        <dbReference type="ARBA" id="ARBA00022475"/>
    </source>
</evidence>
<dbReference type="Pfam" id="PF13624">
    <property type="entry name" value="SurA_N_3"/>
    <property type="match status" value="1"/>
</dbReference>
<dbReference type="Gene3D" id="1.10.4030.10">
    <property type="entry name" value="Porin chaperone SurA, peptide-binding domain"/>
    <property type="match status" value="1"/>
</dbReference>
<feature type="transmembrane region" description="Helical" evidence="12">
    <location>
        <begin position="12"/>
        <end position="30"/>
    </location>
</feature>
<evidence type="ECO:0000256" key="6">
    <source>
        <dbReference type="ARBA" id="ARBA00023136"/>
    </source>
</evidence>
<evidence type="ECO:0000313" key="14">
    <source>
        <dbReference type="EMBL" id="AUB82606.1"/>
    </source>
</evidence>
<comment type="subcellular location">
    <subcellularLocation>
        <location evidence="1">Cell inner membrane</location>
        <topology evidence="1">Single-pass type II membrane protein</topology>
        <orientation evidence="1">Periplasmic side</orientation>
    </subcellularLocation>
</comment>
<evidence type="ECO:0000256" key="11">
    <source>
        <dbReference type="PROSITE-ProRule" id="PRU00278"/>
    </source>
</evidence>
<protein>
    <recommendedName>
        <fullName evidence="9">Periplasmic chaperone PpiD</fullName>
    </recommendedName>
    <alternativeName>
        <fullName evidence="10">Periplasmic folding chaperone</fullName>
    </alternativeName>
</protein>
<dbReference type="Gene3D" id="3.10.50.40">
    <property type="match status" value="1"/>
</dbReference>
<evidence type="ECO:0000256" key="12">
    <source>
        <dbReference type="SAM" id="Phobius"/>
    </source>
</evidence>
<organism evidence="14 15">
    <name type="scientific">Candidatus Thiodictyon syntrophicum</name>
    <dbReference type="NCBI Taxonomy" id="1166950"/>
    <lineage>
        <taxon>Bacteria</taxon>
        <taxon>Pseudomonadati</taxon>
        <taxon>Pseudomonadota</taxon>
        <taxon>Gammaproteobacteria</taxon>
        <taxon>Chromatiales</taxon>
        <taxon>Chromatiaceae</taxon>
        <taxon>Thiodictyon</taxon>
    </lineage>
</organism>
<keyword evidence="6 12" id="KW-0472">Membrane</keyword>
<evidence type="ECO:0000313" key="15">
    <source>
        <dbReference type="Proteomes" id="UP000232638"/>
    </source>
</evidence>
<dbReference type="InterPro" id="IPR000297">
    <property type="entry name" value="PPIase_PpiC"/>
</dbReference>
<dbReference type="EMBL" id="CP020370">
    <property type="protein sequence ID" value="AUB82606.1"/>
    <property type="molecule type" value="Genomic_DNA"/>
</dbReference>
<evidence type="ECO:0000256" key="7">
    <source>
        <dbReference type="ARBA" id="ARBA00023186"/>
    </source>
</evidence>
<keyword evidence="2" id="KW-1003">Cell membrane</keyword>
<sequence>MLQQIHDRAKGWFAWVIIILISIPFALWGIQSYVGGGAEPVAALVNGQEITERDLDQRVQNARIQLRERLGATYDPAQFDDKRLRLEVLDEMIRETLLTDVAARMGLRVSDQELRGRILAEPAFQRDGRFDAASYEQVLKYQGLSPAMFEAQQRREIVGTQLIRAVAGSELVTQTEREQYQRLVGQQRELAWLRVPVSRFLTDEPIDDQAISAYYEANAARFEVPEQVKLDYLVLDAAALAGRTTVAEEDIRRVYDANQARFGQPERRRVRHILLTVPPDADAAAAAAVLAEIEGVRKRLADGEAFDVVAKAVSKDPGSASQGGSLGEIEKGIMDPAFEQSAFALPVGEVSEPVRSRFGYHLIEVESITPAAVKPFAEVQEQLRGEVAKQKAEALFYDLGERLPNLVYETSDSLAPAAKELGLEVQQSDWVGRKGGEGILGHPKVTAAAFSEEVLTERRNSDLIEPEKEVLQTVVLRVVDHREASARPLAEVRDEIAADLRKERAKKAAAAEAASGAEKLRGGADWAAVAGDTKVEEGGLIGRTDPKVPAQVRTLAFTLPVPPAGGASVGTATLEDGDAAIVRITKVEDGKVEPAPKPGTPDPAAMLGQLMGRQAYDAVIKDMLQRAKIERKTVKAREG</sequence>
<dbReference type="PANTHER" id="PTHR47529">
    <property type="entry name" value="PEPTIDYL-PROLYL CIS-TRANS ISOMERASE D"/>
    <property type="match status" value="1"/>
</dbReference>
<dbReference type="GO" id="GO:0005886">
    <property type="term" value="C:plasma membrane"/>
    <property type="evidence" value="ECO:0007669"/>
    <property type="project" value="UniProtKB-SubCell"/>
</dbReference>